<keyword evidence="2" id="KW-0732">Signal</keyword>
<feature type="region of interest" description="Disordered" evidence="1">
    <location>
        <begin position="200"/>
        <end position="271"/>
    </location>
</feature>
<feature type="compositionally biased region" description="Low complexity" evidence="1">
    <location>
        <begin position="225"/>
        <end position="235"/>
    </location>
</feature>
<dbReference type="EMBL" id="KK115314">
    <property type="protein sequence ID" value="KFM64748.1"/>
    <property type="molecule type" value="Genomic_DNA"/>
</dbReference>
<dbReference type="AlphaFoldDB" id="A0A087TI09"/>
<feature type="compositionally biased region" description="Basic and acidic residues" evidence="1">
    <location>
        <begin position="252"/>
        <end position="271"/>
    </location>
</feature>
<name>A0A087TI09_STEMI</name>
<feature type="compositionally biased region" description="Low complexity" evidence="1">
    <location>
        <begin position="201"/>
        <end position="212"/>
    </location>
</feature>
<keyword evidence="4" id="KW-1185">Reference proteome</keyword>
<evidence type="ECO:0000313" key="4">
    <source>
        <dbReference type="Proteomes" id="UP000054359"/>
    </source>
</evidence>
<dbReference type="OrthoDB" id="6424115at2759"/>
<accession>A0A087TI09</accession>
<dbReference type="OMA" id="SEIFDMQ"/>
<sequence length="335" mass="38110">MFVLFFFLYFSPDLCNSQMVYSRVMPYDPRYIIHRSPPVRRSAMEALERLRLPVTRYFPQVDTQAASAPYQAPIAPLTGYQLTPEDIYALPPQWTDDFVQQLPERNEDEADYGNYEYEGSFNPVYRAAYPSDVYAQEQMEPEAGDGNLYNDLMVNYLMGDSDPKEVMDQSEIFDMQRRSDGNNAQQSNTGVINISNVQDANKNVSNSGNNNSTLAPPVPFPSQPSPQVQVTAVPSAPEKKEMKSLVIPEPTLGERSDLSEEWREEGQKEEPLFRPLQNSQRTTWSELEGPLARAKNTPKKSPIPLLKQMIQNAQKKTSYDPLTEELNNLKKQHGV</sequence>
<evidence type="ECO:0000313" key="3">
    <source>
        <dbReference type="EMBL" id="KFM64748.1"/>
    </source>
</evidence>
<gene>
    <name evidence="3" type="ORF">X975_20113</name>
</gene>
<evidence type="ECO:0000256" key="1">
    <source>
        <dbReference type="SAM" id="MobiDB-lite"/>
    </source>
</evidence>
<proteinExistence type="predicted"/>
<dbReference type="Proteomes" id="UP000054359">
    <property type="component" value="Unassembled WGS sequence"/>
</dbReference>
<feature type="chain" id="PRO_5001829664" evidence="2">
    <location>
        <begin position="18"/>
        <end position="335"/>
    </location>
</feature>
<protein>
    <submittedName>
        <fullName evidence="3">Uncharacterized protein</fullName>
    </submittedName>
</protein>
<reference evidence="3 4" key="1">
    <citation type="submission" date="2013-11" db="EMBL/GenBank/DDBJ databases">
        <title>Genome sequencing of Stegodyphus mimosarum.</title>
        <authorList>
            <person name="Bechsgaard J."/>
        </authorList>
    </citation>
    <scope>NUCLEOTIDE SEQUENCE [LARGE SCALE GENOMIC DNA]</scope>
</reference>
<organism evidence="3 4">
    <name type="scientific">Stegodyphus mimosarum</name>
    <name type="common">African social velvet spider</name>
    <dbReference type="NCBI Taxonomy" id="407821"/>
    <lineage>
        <taxon>Eukaryota</taxon>
        <taxon>Metazoa</taxon>
        <taxon>Ecdysozoa</taxon>
        <taxon>Arthropoda</taxon>
        <taxon>Chelicerata</taxon>
        <taxon>Arachnida</taxon>
        <taxon>Araneae</taxon>
        <taxon>Araneomorphae</taxon>
        <taxon>Entelegynae</taxon>
        <taxon>Eresoidea</taxon>
        <taxon>Eresidae</taxon>
        <taxon>Stegodyphus</taxon>
    </lineage>
</organism>
<feature type="non-terminal residue" evidence="3">
    <location>
        <position position="335"/>
    </location>
</feature>
<evidence type="ECO:0000256" key="2">
    <source>
        <dbReference type="SAM" id="SignalP"/>
    </source>
</evidence>
<feature type="signal peptide" evidence="2">
    <location>
        <begin position="1"/>
        <end position="17"/>
    </location>
</feature>